<evidence type="ECO:0000313" key="2">
    <source>
        <dbReference type="Proteomes" id="UP000023152"/>
    </source>
</evidence>
<feature type="non-terminal residue" evidence="1">
    <location>
        <position position="157"/>
    </location>
</feature>
<name>X6P676_RETFI</name>
<keyword evidence="2" id="KW-1185">Reference proteome</keyword>
<organism evidence="1 2">
    <name type="scientific">Reticulomyxa filosa</name>
    <dbReference type="NCBI Taxonomy" id="46433"/>
    <lineage>
        <taxon>Eukaryota</taxon>
        <taxon>Sar</taxon>
        <taxon>Rhizaria</taxon>
        <taxon>Retaria</taxon>
        <taxon>Foraminifera</taxon>
        <taxon>Monothalamids</taxon>
        <taxon>Reticulomyxidae</taxon>
        <taxon>Reticulomyxa</taxon>
    </lineage>
</organism>
<comment type="caution">
    <text evidence="1">The sequence shown here is derived from an EMBL/GenBank/DDBJ whole genome shotgun (WGS) entry which is preliminary data.</text>
</comment>
<gene>
    <name evidence="1" type="ORF">RFI_03407</name>
</gene>
<sequence>MSACKSKSKKSLKENLLDCRTTDVELEYKHNNRSLKTPSRQKEEVDGPLHVHSLSAIEQWQNDLYERQKRLNRKCILIEELEDLLRGPMLLSQDDKESAEHKEQETKISNITQQSTDIFEVELECMDDEWSDDMMDKVQYQQMLQRIPLEKLHELKR</sequence>
<protein>
    <submittedName>
        <fullName evidence="1">Uncharacterized protein</fullName>
    </submittedName>
</protein>
<reference evidence="1 2" key="1">
    <citation type="journal article" date="2013" name="Curr. Biol.">
        <title>The Genome of the Foraminiferan Reticulomyxa filosa.</title>
        <authorList>
            <person name="Glockner G."/>
            <person name="Hulsmann N."/>
            <person name="Schleicher M."/>
            <person name="Noegel A.A."/>
            <person name="Eichinger L."/>
            <person name="Gallinger C."/>
            <person name="Pawlowski J."/>
            <person name="Sierra R."/>
            <person name="Euteneuer U."/>
            <person name="Pillet L."/>
            <person name="Moustafa A."/>
            <person name="Platzer M."/>
            <person name="Groth M."/>
            <person name="Szafranski K."/>
            <person name="Schliwa M."/>
        </authorList>
    </citation>
    <scope>NUCLEOTIDE SEQUENCE [LARGE SCALE GENOMIC DNA]</scope>
</reference>
<proteinExistence type="predicted"/>
<evidence type="ECO:0000313" key="1">
    <source>
        <dbReference type="EMBL" id="ETO33696.1"/>
    </source>
</evidence>
<dbReference type="AlphaFoldDB" id="X6P676"/>
<accession>X6P676</accession>
<dbReference type="EMBL" id="ASPP01003193">
    <property type="protein sequence ID" value="ETO33696.1"/>
    <property type="molecule type" value="Genomic_DNA"/>
</dbReference>
<dbReference type="Proteomes" id="UP000023152">
    <property type="component" value="Unassembled WGS sequence"/>
</dbReference>